<dbReference type="Proteomes" id="UP000006876">
    <property type="component" value="Chromosome"/>
</dbReference>
<protein>
    <submittedName>
        <fullName evidence="3">FecR family protein 7</fullName>
    </submittedName>
</protein>
<feature type="domain" description="FecR N-terminal" evidence="2">
    <location>
        <begin position="12"/>
        <end position="54"/>
    </location>
</feature>
<evidence type="ECO:0000313" key="3">
    <source>
        <dbReference type="EMBL" id="ADP14697.1"/>
    </source>
</evidence>
<sequence length="320" mass="35833">MNDAALAPHILEEAATWLLLMQDAPLAPAQQAEFERWRGSSSDHQRAWKRAERLLVRMGALPPVLAKPTLQRPAHAGRRAMLRSLVVLLAAAPMGWLAWRHQAWREWLAADYVTAVGERLDIKLEDGAQIALNTDTALDIRYDERQRLLRLRRGEIHIATATDTQRPPRPFLVQSDHGLMLALGTRFTVRQFTDCTLLTVYQGAVQIHLDGAGARPGASIIESGHQVRFDRDSLGAIEAANANALAWRKGLLVADDMPVRQWAEELMRYGDERIECDTSLRPLRVSGAFPINDLPLAVGMLAQTYGLRTRRDGPRINISR</sequence>
<dbReference type="InterPro" id="IPR032623">
    <property type="entry name" value="FecR_N"/>
</dbReference>
<dbReference type="PATRIC" id="fig|762376.5.peg.1354"/>
<dbReference type="Pfam" id="PF04773">
    <property type="entry name" value="FecR"/>
    <property type="match status" value="1"/>
</dbReference>
<dbReference type="Pfam" id="PF16220">
    <property type="entry name" value="DUF4880"/>
    <property type="match status" value="1"/>
</dbReference>
<dbReference type="RefSeq" id="WP_013392045.1">
    <property type="nucleotide sequence ID" value="NC_014640.1"/>
</dbReference>
<dbReference type="PIRSF" id="PIRSF018266">
    <property type="entry name" value="FecR"/>
    <property type="match status" value="1"/>
</dbReference>
<dbReference type="OrthoDB" id="1100567at2"/>
<dbReference type="GO" id="GO:0016989">
    <property type="term" value="F:sigma factor antagonist activity"/>
    <property type="evidence" value="ECO:0007669"/>
    <property type="project" value="TreeGrafter"/>
</dbReference>
<dbReference type="Gene3D" id="2.60.120.1440">
    <property type="match status" value="1"/>
</dbReference>
<dbReference type="EMBL" id="CP002287">
    <property type="protein sequence ID" value="ADP14697.1"/>
    <property type="molecule type" value="Genomic_DNA"/>
</dbReference>
<organism evidence="3 4">
    <name type="scientific">Achromobacter xylosoxidans (strain A8)</name>
    <dbReference type="NCBI Taxonomy" id="762376"/>
    <lineage>
        <taxon>Bacteria</taxon>
        <taxon>Pseudomonadati</taxon>
        <taxon>Pseudomonadota</taxon>
        <taxon>Betaproteobacteria</taxon>
        <taxon>Burkholderiales</taxon>
        <taxon>Alcaligenaceae</taxon>
        <taxon>Achromobacter</taxon>
    </lineage>
</organism>
<evidence type="ECO:0000259" key="2">
    <source>
        <dbReference type="Pfam" id="PF16220"/>
    </source>
</evidence>
<feature type="domain" description="FecR protein" evidence="1">
    <location>
        <begin position="111"/>
        <end position="206"/>
    </location>
</feature>
<dbReference type="InterPro" id="IPR006860">
    <property type="entry name" value="FecR"/>
</dbReference>
<dbReference type="PANTHER" id="PTHR30273">
    <property type="entry name" value="PERIPLASMIC SIGNAL SENSOR AND SIGMA FACTOR ACTIVATOR FECR-RELATED"/>
    <property type="match status" value="1"/>
</dbReference>
<dbReference type="InterPro" id="IPR012373">
    <property type="entry name" value="Ferrdict_sens_TM"/>
</dbReference>
<reference evidence="3 4" key="1">
    <citation type="journal article" date="2011" name="J. Bacteriol.">
        <title>Complete genome sequence of the haloaromatic acid-degrading bacterium Achromobacter xylosoxidans A8.</title>
        <authorList>
            <person name="Strnad H."/>
            <person name="Ridl J."/>
            <person name="Paces J."/>
            <person name="Kolar M."/>
            <person name="Vlcek C."/>
            <person name="Paces V."/>
        </authorList>
    </citation>
    <scope>NUCLEOTIDE SEQUENCE [LARGE SCALE GENOMIC DNA]</scope>
    <source>
        <strain evidence="3 4">A8</strain>
    </source>
</reference>
<dbReference type="AlphaFoldDB" id="E3HPL2"/>
<name>E3HPL2_ACHXA</name>
<evidence type="ECO:0000313" key="4">
    <source>
        <dbReference type="Proteomes" id="UP000006876"/>
    </source>
</evidence>
<dbReference type="eggNOG" id="COG3712">
    <property type="taxonomic scope" value="Bacteria"/>
</dbReference>
<proteinExistence type="predicted"/>
<dbReference type="STRING" id="762376.AXYL_01359"/>
<dbReference type="KEGG" id="axy:AXYL_01359"/>
<accession>E3HPL2</accession>
<dbReference type="HOGENOM" id="CLU_050192_0_0_4"/>
<gene>
    <name evidence="3" type="ordered locus">AXYL_01359</name>
</gene>
<dbReference type="PANTHER" id="PTHR30273:SF2">
    <property type="entry name" value="PROTEIN FECR"/>
    <property type="match status" value="1"/>
</dbReference>
<evidence type="ECO:0000259" key="1">
    <source>
        <dbReference type="Pfam" id="PF04773"/>
    </source>
</evidence>